<dbReference type="InterPro" id="IPR052712">
    <property type="entry name" value="Acid_resist_chaperone_HdeD"/>
</dbReference>
<gene>
    <name evidence="2" type="ORF">FHS87_000079</name>
</gene>
<dbReference type="AlphaFoldDB" id="A0A840XTP4"/>
<dbReference type="GO" id="GO:0005886">
    <property type="term" value="C:plasma membrane"/>
    <property type="evidence" value="ECO:0007669"/>
    <property type="project" value="TreeGrafter"/>
</dbReference>
<dbReference type="PANTHER" id="PTHR34989">
    <property type="entry name" value="PROTEIN HDED"/>
    <property type="match status" value="1"/>
</dbReference>
<sequence>MSASTFPAPAEGRFRVIRALASGWWLLLLRGIVSILFGIFAFLAPGLGLAVILGTLAAWLALDGAFTLWHAVTGRSAPAGMAQPAGARPGSGWMWLDGLLSLLAAALLLMMPIASAIALVLLVAAWSVVTGAFRIVLAWRSGSWLLGLWGALGIAVGLWLAAAPGPGLLTLIWVVAIQAVVGGALLVGLAFRLRRVHHDPTPG</sequence>
<keyword evidence="1" id="KW-0812">Transmembrane</keyword>
<dbReference type="InterPro" id="IPR005325">
    <property type="entry name" value="DUF308_memb"/>
</dbReference>
<feature type="transmembrane region" description="Helical" evidence="1">
    <location>
        <begin position="144"/>
        <end position="162"/>
    </location>
</feature>
<dbReference type="PANTHER" id="PTHR34989:SF1">
    <property type="entry name" value="PROTEIN HDED"/>
    <property type="match status" value="1"/>
</dbReference>
<accession>A0A840XTP4</accession>
<feature type="transmembrane region" description="Helical" evidence="1">
    <location>
        <begin position="49"/>
        <end position="72"/>
    </location>
</feature>
<protein>
    <submittedName>
        <fullName evidence="2">Uncharacterized membrane protein HdeD (DUF308 family)</fullName>
    </submittedName>
</protein>
<feature type="transmembrane region" description="Helical" evidence="1">
    <location>
        <begin position="117"/>
        <end position="137"/>
    </location>
</feature>
<organism evidence="2 3">
    <name type="scientific">Muricoccus pecuniae</name>
    <dbReference type="NCBI Taxonomy" id="693023"/>
    <lineage>
        <taxon>Bacteria</taxon>
        <taxon>Pseudomonadati</taxon>
        <taxon>Pseudomonadota</taxon>
        <taxon>Alphaproteobacteria</taxon>
        <taxon>Acetobacterales</taxon>
        <taxon>Roseomonadaceae</taxon>
        <taxon>Muricoccus</taxon>
    </lineage>
</organism>
<keyword evidence="3" id="KW-1185">Reference proteome</keyword>
<feature type="transmembrane region" description="Helical" evidence="1">
    <location>
        <begin position="23"/>
        <end position="43"/>
    </location>
</feature>
<dbReference type="Pfam" id="PF03729">
    <property type="entry name" value="DUF308"/>
    <property type="match status" value="2"/>
</dbReference>
<comment type="caution">
    <text evidence="2">The sequence shown here is derived from an EMBL/GenBank/DDBJ whole genome shotgun (WGS) entry which is preliminary data.</text>
</comment>
<evidence type="ECO:0000313" key="3">
    <source>
        <dbReference type="Proteomes" id="UP000580654"/>
    </source>
</evidence>
<reference evidence="2 3" key="1">
    <citation type="submission" date="2020-08" db="EMBL/GenBank/DDBJ databases">
        <title>Genomic Encyclopedia of Type Strains, Phase IV (KMG-IV): sequencing the most valuable type-strain genomes for metagenomic binning, comparative biology and taxonomic classification.</title>
        <authorList>
            <person name="Goeker M."/>
        </authorList>
    </citation>
    <scope>NUCLEOTIDE SEQUENCE [LARGE SCALE GENOMIC DNA]</scope>
    <source>
        <strain evidence="2 3">DSM 25622</strain>
    </source>
</reference>
<proteinExistence type="predicted"/>
<keyword evidence="1" id="KW-0472">Membrane</keyword>
<evidence type="ECO:0000313" key="2">
    <source>
        <dbReference type="EMBL" id="MBB5692068.1"/>
    </source>
</evidence>
<evidence type="ECO:0000256" key="1">
    <source>
        <dbReference type="SAM" id="Phobius"/>
    </source>
</evidence>
<name>A0A840XTP4_9PROT</name>
<feature type="transmembrane region" description="Helical" evidence="1">
    <location>
        <begin position="93"/>
        <end position="111"/>
    </location>
</feature>
<feature type="transmembrane region" description="Helical" evidence="1">
    <location>
        <begin position="168"/>
        <end position="191"/>
    </location>
</feature>
<dbReference type="EMBL" id="JACIJD010000001">
    <property type="protein sequence ID" value="MBB5692068.1"/>
    <property type="molecule type" value="Genomic_DNA"/>
</dbReference>
<dbReference type="Proteomes" id="UP000580654">
    <property type="component" value="Unassembled WGS sequence"/>
</dbReference>
<dbReference type="RefSeq" id="WP_184512690.1">
    <property type="nucleotide sequence ID" value="NZ_JACIJD010000001.1"/>
</dbReference>
<keyword evidence="1" id="KW-1133">Transmembrane helix</keyword>